<name>A0A6A3BY69_HIBSY</name>
<sequence length="246" mass="27222">MKAHTRALSVLTLLLLLLWTPLSNLAQAEARPVRHDHASLVSRTANGSASRVVDDLQADKRNVQKLCRHADVLKTLISAAMTIQETCWHGFSHENVDKEIHKALIGVVAKAPELNGIRYVIIIKASVYTENVKVPKKTNIMFVGDGRTRTIITGNGVWSMEAQLSTLPQLVTVVHERFLARDITFNSFGNRFMNGSLPGELTKVFKLNSQNSSKLHEVKAAVQNSSQHTCNGFCYGLVEIVGKKNQ</sequence>
<dbReference type="GO" id="GO:0045490">
    <property type="term" value="P:pectin catabolic process"/>
    <property type="evidence" value="ECO:0007669"/>
    <property type="project" value="UniProtKB-UniPathway"/>
</dbReference>
<dbReference type="EMBL" id="VEPZ02000778">
    <property type="protein sequence ID" value="KAE8719962.1"/>
    <property type="molecule type" value="Genomic_DNA"/>
</dbReference>
<evidence type="ECO:0000313" key="6">
    <source>
        <dbReference type="EMBL" id="KAE8719962.1"/>
    </source>
</evidence>
<evidence type="ECO:0000256" key="1">
    <source>
        <dbReference type="ARBA" id="ARBA00005184"/>
    </source>
</evidence>
<dbReference type="PANTHER" id="PTHR31707">
    <property type="entry name" value="PECTINESTERASE"/>
    <property type="match status" value="1"/>
</dbReference>
<keyword evidence="4" id="KW-0732">Signal</keyword>
<keyword evidence="2" id="KW-0378">Hydrolase</keyword>
<dbReference type="InterPro" id="IPR011050">
    <property type="entry name" value="Pectin_lyase_fold/virulence"/>
</dbReference>
<keyword evidence="3" id="KW-0063">Aspartyl esterase</keyword>
<dbReference type="GO" id="GO:0042545">
    <property type="term" value="P:cell wall modification"/>
    <property type="evidence" value="ECO:0007669"/>
    <property type="project" value="InterPro"/>
</dbReference>
<feature type="signal peptide" evidence="4">
    <location>
        <begin position="1"/>
        <end position="30"/>
    </location>
</feature>
<protein>
    <recommendedName>
        <fullName evidence="5">Pectinesterase catalytic domain-containing protein</fullName>
    </recommendedName>
</protein>
<dbReference type="SUPFAM" id="SSF51126">
    <property type="entry name" value="Pectin lyase-like"/>
    <property type="match status" value="1"/>
</dbReference>
<organism evidence="6">
    <name type="scientific">Hibiscus syriacus</name>
    <name type="common">Rose of Sharon</name>
    <dbReference type="NCBI Taxonomy" id="106335"/>
    <lineage>
        <taxon>Eukaryota</taxon>
        <taxon>Viridiplantae</taxon>
        <taxon>Streptophyta</taxon>
        <taxon>Embryophyta</taxon>
        <taxon>Tracheophyta</taxon>
        <taxon>Spermatophyta</taxon>
        <taxon>Magnoliopsida</taxon>
        <taxon>eudicotyledons</taxon>
        <taxon>Gunneridae</taxon>
        <taxon>Pentapetalae</taxon>
        <taxon>rosids</taxon>
        <taxon>malvids</taxon>
        <taxon>Malvales</taxon>
        <taxon>Malvaceae</taxon>
        <taxon>Malvoideae</taxon>
        <taxon>Hibiscus</taxon>
    </lineage>
</organism>
<dbReference type="InterPro" id="IPR000070">
    <property type="entry name" value="Pectinesterase_cat"/>
</dbReference>
<dbReference type="AlphaFoldDB" id="A0A6A3BY69"/>
<comment type="pathway">
    <text evidence="1">Glycan metabolism; pectin degradation; 2-dehydro-3-deoxy-D-gluconate from pectin: step 1/5.</text>
</comment>
<gene>
    <name evidence="6" type="ORF">F3Y22_tig00109923pilonHSYRG00024</name>
</gene>
<proteinExistence type="predicted"/>
<dbReference type="InterPro" id="IPR012334">
    <property type="entry name" value="Pectin_lyas_fold"/>
</dbReference>
<dbReference type="UniPathway" id="UPA00545">
    <property type="reaction ID" value="UER00823"/>
</dbReference>
<dbReference type="GO" id="GO:0030599">
    <property type="term" value="F:pectinesterase activity"/>
    <property type="evidence" value="ECO:0007669"/>
    <property type="project" value="InterPro"/>
</dbReference>
<feature type="chain" id="PRO_5025350865" description="Pectinesterase catalytic domain-containing protein" evidence="4">
    <location>
        <begin position="31"/>
        <end position="246"/>
    </location>
</feature>
<dbReference type="Gene3D" id="2.160.20.10">
    <property type="entry name" value="Single-stranded right-handed beta-helix, Pectin lyase-like"/>
    <property type="match status" value="1"/>
</dbReference>
<accession>A0A6A3BY69</accession>
<evidence type="ECO:0000256" key="4">
    <source>
        <dbReference type="SAM" id="SignalP"/>
    </source>
</evidence>
<comment type="caution">
    <text evidence="6">The sequence shown here is derived from an EMBL/GenBank/DDBJ whole genome shotgun (WGS) entry which is preliminary data.</text>
</comment>
<dbReference type="Pfam" id="PF01095">
    <property type="entry name" value="Pectinesterase"/>
    <property type="match status" value="1"/>
</dbReference>
<reference evidence="6" key="1">
    <citation type="submission" date="2019-09" db="EMBL/GenBank/DDBJ databases">
        <title>Draft genome information of white flower Hibiscus syriacus.</title>
        <authorList>
            <person name="Kim Y.-M."/>
        </authorList>
    </citation>
    <scope>NUCLEOTIDE SEQUENCE [LARGE SCALE GENOMIC DNA]</scope>
    <source>
        <strain evidence="6">YM2019G1</strain>
        <tissue evidence="6">Leaf</tissue>
    </source>
</reference>
<feature type="domain" description="Pectinesterase catalytic" evidence="5">
    <location>
        <begin position="102"/>
        <end position="186"/>
    </location>
</feature>
<evidence type="ECO:0000256" key="3">
    <source>
        <dbReference type="ARBA" id="ARBA00023085"/>
    </source>
</evidence>
<evidence type="ECO:0000259" key="5">
    <source>
        <dbReference type="Pfam" id="PF01095"/>
    </source>
</evidence>
<evidence type="ECO:0000256" key="2">
    <source>
        <dbReference type="ARBA" id="ARBA00022801"/>
    </source>
</evidence>